<dbReference type="Proteomes" id="UP001550739">
    <property type="component" value="Unassembled WGS sequence"/>
</dbReference>
<dbReference type="RefSeq" id="WP_267882617.1">
    <property type="nucleotide sequence ID" value="NZ_JBEZVE010000006.1"/>
</dbReference>
<evidence type="ECO:0000313" key="1">
    <source>
        <dbReference type="EMBL" id="MEU3781399.1"/>
    </source>
</evidence>
<protein>
    <submittedName>
        <fullName evidence="1">Uncharacterized protein</fullName>
    </submittedName>
</protein>
<accession>A0ABV2ZFR3</accession>
<comment type="caution">
    <text evidence="1">The sequence shown here is derived from an EMBL/GenBank/DDBJ whole genome shotgun (WGS) entry which is preliminary data.</text>
</comment>
<sequence length="43" mass="4747">MALAHHGGYWSKTVTKLEGDAVEELELKGFEPVPEVQRRLAPG</sequence>
<proteinExistence type="predicted"/>
<reference evidence="1 2" key="1">
    <citation type="submission" date="2024-06" db="EMBL/GenBank/DDBJ databases">
        <title>The Natural Products Discovery Center: Release of the First 8490 Sequenced Strains for Exploring Actinobacteria Biosynthetic Diversity.</title>
        <authorList>
            <person name="Kalkreuter E."/>
            <person name="Kautsar S.A."/>
            <person name="Yang D."/>
            <person name="Bader C.D."/>
            <person name="Teijaro C.N."/>
            <person name="Fluegel L."/>
            <person name="Davis C.M."/>
            <person name="Simpson J.R."/>
            <person name="Lauterbach L."/>
            <person name="Steele A.D."/>
            <person name="Gui C."/>
            <person name="Meng S."/>
            <person name="Li G."/>
            <person name="Viehrig K."/>
            <person name="Ye F."/>
            <person name="Su P."/>
            <person name="Kiefer A.F."/>
            <person name="Nichols A."/>
            <person name="Cepeda A.J."/>
            <person name="Yan W."/>
            <person name="Fan B."/>
            <person name="Jiang Y."/>
            <person name="Adhikari A."/>
            <person name="Zheng C.-J."/>
            <person name="Schuster L."/>
            <person name="Cowan T.M."/>
            <person name="Smanski M.J."/>
            <person name="Chevrette M.G."/>
            <person name="De Carvalho L.P.S."/>
            <person name="Shen B."/>
        </authorList>
    </citation>
    <scope>NUCLEOTIDE SEQUENCE [LARGE SCALE GENOMIC DNA]</scope>
    <source>
        <strain evidence="1 2">NPDC033843</strain>
    </source>
</reference>
<keyword evidence="2" id="KW-1185">Reference proteome</keyword>
<gene>
    <name evidence="1" type="ORF">AB0E89_12570</name>
</gene>
<organism evidence="1 2">
    <name type="scientific">Streptomyces sp. 900129855</name>
    <dbReference type="NCBI Taxonomy" id="3155129"/>
    <lineage>
        <taxon>Bacteria</taxon>
        <taxon>Bacillati</taxon>
        <taxon>Actinomycetota</taxon>
        <taxon>Actinomycetes</taxon>
        <taxon>Kitasatosporales</taxon>
        <taxon>Streptomycetaceae</taxon>
        <taxon>Streptomyces</taxon>
    </lineage>
</organism>
<dbReference type="EMBL" id="JBEZVE010000006">
    <property type="protein sequence ID" value="MEU3781399.1"/>
    <property type="molecule type" value="Genomic_DNA"/>
</dbReference>
<evidence type="ECO:0000313" key="2">
    <source>
        <dbReference type="Proteomes" id="UP001550739"/>
    </source>
</evidence>
<name>A0ABV2ZFR3_9ACTN</name>